<dbReference type="PROSITE" id="PS00409">
    <property type="entry name" value="PROKAR_NTER_METHYL"/>
    <property type="match status" value="1"/>
</dbReference>
<dbReference type="GO" id="GO:0015627">
    <property type="term" value="C:type II protein secretion system complex"/>
    <property type="evidence" value="ECO:0007669"/>
    <property type="project" value="InterPro"/>
</dbReference>
<dbReference type="STRING" id="1120923.SAMN02746095_00399"/>
<comment type="similarity">
    <text evidence="1">Belongs to the GSP J family.</text>
</comment>
<evidence type="ECO:0000256" key="1">
    <source>
        <dbReference type="ARBA" id="ARBA00011084"/>
    </source>
</evidence>
<comment type="caution">
    <text evidence="3">The sequence shown here is derived from an EMBL/GenBank/DDBJ whole genome shotgun (WGS) entry which is preliminary data.</text>
</comment>
<organism evidence="3 4">
    <name type="scientific">Acidocella aminolytica 101 = DSM 11237</name>
    <dbReference type="NCBI Taxonomy" id="1120923"/>
    <lineage>
        <taxon>Bacteria</taxon>
        <taxon>Pseudomonadati</taxon>
        <taxon>Pseudomonadota</taxon>
        <taxon>Alphaproteobacteria</taxon>
        <taxon>Acetobacterales</taxon>
        <taxon>Acidocellaceae</taxon>
        <taxon>Acidocella</taxon>
    </lineage>
</organism>
<accession>A0A0D6PCB9</accession>
<gene>
    <name evidence="3" type="ORF">Aam_020_169</name>
</gene>
<reference evidence="3 4" key="1">
    <citation type="submission" date="2012-11" db="EMBL/GenBank/DDBJ databases">
        <title>Whole genome sequence of Acidocella aminolytica 101 = DSM 11237.</title>
        <authorList>
            <person name="Azuma Y."/>
            <person name="Higashiura N."/>
            <person name="Hirakawa H."/>
            <person name="Matsushita K."/>
        </authorList>
    </citation>
    <scope>NUCLEOTIDE SEQUENCE [LARGE SCALE GENOMIC DNA]</scope>
    <source>
        <strain evidence="4">101 / DSM 11237</strain>
    </source>
</reference>
<dbReference type="Pfam" id="PF07963">
    <property type="entry name" value="N_methyl"/>
    <property type="match status" value="1"/>
</dbReference>
<dbReference type="NCBIfam" id="TIGR02532">
    <property type="entry name" value="IV_pilin_GFxxxE"/>
    <property type="match status" value="1"/>
</dbReference>
<protein>
    <recommendedName>
        <fullName evidence="2">Type II secretion system protein J</fullName>
    </recommendedName>
</protein>
<dbReference type="EMBL" id="BANC01000020">
    <property type="protein sequence ID" value="GAN79405.1"/>
    <property type="molecule type" value="Genomic_DNA"/>
</dbReference>
<dbReference type="Proteomes" id="UP000032668">
    <property type="component" value="Unassembled WGS sequence"/>
</dbReference>
<dbReference type="OrthoDB" id="7267284at2"/>
<dbReference type="Pfam" id="PF11612">
    <property type="entry name" value="T2SSJ"/>
    <property type="match status" value="1"/>
</dbReference>
<dbReference type="AlphaFoldDB" id="A0A0D6PCB9"/>
<sequence length="188" mass="19932">MKRGEAGFTLLEMLVALVVFGLVMAGIAQAFRYGFTALATGQRAIQVPETLAAMDMALRRMIEQAQPDSMKGGPFSLAFTTRLPQGAGPVGGLQDVALQLAPGGLLVLRYAPHPAGLPLSPAPEPETDILATNVKGVRFSYLHASPGSAPVWEDGWSGTNLPLLVRLHLTLANRFWPDLVAAPAAHKN</sequence>
<dbReference type="InterPro" id="IPR045584">
    <property type="entry name" value="Pilin-like"/>
</dbReference>
<dbReference type="RefSeq" id="WP_048877844.1">
    <property type="nucleotide sequence ID" value="NZ_BANC01000020.1"/>
</dbReference>
<name>A0A0D6PCB9_9PROT</name>
<evidence type="ECO:0000313" key="4">
    <source>
        <dbReference type="Proteomes" id="UP000032668"/>
    </source>
</evidence>
<dbReference type="GO" id="GO:0015628">
    <property type="term" value="P:protein secretion by the type II secretion system"/>
    <property type="evidence" value="ECO:0007669"/>
    <property type="project" value="InterPro"/>
</dbReference>
<evidence type="ECO:0000313" key="3">
    <source>
        <dbReference type="EMBL" id="GAN79405.1"/>
    </source>
</evidence>
<proteinExistence type="inferred from homology"/>
<dbReference type="SUPFAM" id="SSF54523">
    <property type="entry name" value="Pili subunits"/>
    <property type="match status" value="1"/>
</dbReference>
<dbReference type="InterPro" id="IPR010055">
    <property type="entry name" value="T2SS_protein-GspJ"/>
</dbReference>
<evidence type="ECO:0000256" key="2">
    <source>
        <dbReference type="ARBA" id="ARBA00021539"/>
    </source>
</evidence>
<keyword evidence="4" id="KW-1185">Reference proteome</keyword>
<dbReference type="InterPro" id="IPR012902">
    <property type="entry name" value="N_methyl_site"/>
</dbReference>